<name>A0AA47E317_9GAMM</name>
<dbReference type="InterPro" id="IPR016084">
    <property type="entry name" value="Haem_Oase-like_multi-hlx"/>
</dbReference>
<gene>
    <name evidence="1" type="ORF">OSV15_23505</name>
</gene>
<evidence type="ECO:0000313" key="2">
    <source>
        <dbReference type="Proteomes" id="UP001164632"/>
    </source>
</evidence>
<dbReference type="CDD" id="cd19166">
    <property type="entry name" value="HemeO-bac"/>
    <property type="match status" value="1"/>
</dbReference>
<sequence length="184" mass="20098">MAELRLRLREATAPAHERVDAAYSDFDLGRPEDYRRFLRAHARALRAVETALEQAGIATLLMDWPARARRHALLDDLADLDCQAPVALPAPELSEIASCWGAAYVLEGSRLGGQVLARRVRQADPTAPVRYLEHGDVARLWPTFLSCLEQQASASSWAPMLAAAETTFGLFARAAALEAQGAYG</sequence>
<organism evidence="1 2">
    <name type="scientific">Stutzerimonas frequens</name>
    <dbReference type="NCBI Taxonomy" id="2968969"/>
    <lineage>
        <taxon>Bacteria</taxon>
        <taxon>Pseudomonadati</taxon>
        <taxon>Pseudomonadota</taxon>
        <taxon>Gammaproteobacteria</taxon>
        <taxon>Pseudomonadales</taxon>
        <taxon>Pseudomonadaceae</taxon>
        <taxon>Stutzerimonas</taxon>
    </lineage>
</organism>
<proteinExistence type="predicted"/>
<reference evidence="1" key="1">
    <citation type="submission" date="2022-11" db="EMBL/GenBank/DDBJ databases">
        <title>Genomic of Pseudomonas TF18.</title>
        <authorList>
            <person name="Liu T."/>
        </authorList>
    </citation>
    <scope>NUCLEOTIDE SEQUENCE</scope>
    <source>
        <strain evidence="1">TF18</strain>
    </source>
</reference>
<evidence type="ECO:0000313" key="1">
    <source>
        <dbReference type="EMBL" id="WAE52585.1"/>
    </source>
</evidence>
<accession>A0AA47E317</accession>
<dbReference type="AlphaFoldDB" id="A0AA47E317"/>
<dbReference type="SUPFAM" id="SSF48613">
    <property type="entry name" value="Heme oxygenase-like"/>
    <property type="match status" value="1"/>
</dbReference>
<dbReference type="EMBL" id="CP113257">
    <property type="protein sequence ID" value="WAE52585.1"/>
    <property type="molecule type" value="Genomic_DNA"/>
</dbReference>
<dbReference type="RefSeq" id="WP_267931579.1">
    <property type="nucleotide sequence ID" value="NZ_CP113257.1"/>
</dbReference>
<protein>
    <submittedName>
        <fullName evidence="1">Biliverdin-producing heme oxygenase</fullName>
    </submittedName>
</protein>
<dbReference type="Gene3D" id="1.20.910.10">
    <property type="entry name" value="Heme oxygenase-like"/>
    <property type="match status" value="1"/>
</dbReference>
<dbReference type="Proteomes" id="UP001164632">
    <property type="component" value="Chromosome"/>
</dbReference>